<accession>A0ACC7P1U0</accession>
<dbReference type="Proteomes" id="UP001631969">
    <property type="component" value="Unassembled WGS sequence"/>
</dbReference>
<reference evidence="1" key="1">
    <citation type="submission" date="2024-12" db="EMBL/GenBank/DDBJ databases">
        <authorList>
            <person name="Wu N."/>
        </authorList>
    </citation>
    <scope>NUCLEOTIDE SEQUENCE</scope>
    <source>
        <strain evidence="1">P15</strain>
    </source>
</reference>
<dbReference type="EC" id="2.7.8.-" evidence="1"/>
<proteinExistence type="predicted"/>
<gene>
    <name evidence="1" type="ORF">ACI1P1_20575</name>
</gene>
<comment type="caution">
    <text evidence="1">The sequence shown here is derived from an EMBL/GenBank/DDBJ whole genome shotgun (WGS) entry which is preliminary data.</text>
</comment>
<keyword evidence="2" id="KW-1185">Reference proteome</keyword>
<keyword evidence="1" id="KW-0808">Transferase</keyword>
<evidence type="ECO:0000313" key="1">
    <source>
        <dbReference type="EMBL" id="MFM9330690.1"/>
    </source>
</evidence>
<protein>
    <submittedName>
        <fullName evidence="1">MraY family glycosyltransferase</fullName>
        <ecNumber evidence="1">2.7.8.-</ecNumber>
    </submittedName>
</protein>
<evidence type="ECO:0000313" key="2">
    <source>
        <dbReference type="Proteomes" id="UP001631969"/>
    </source>
</evidence>
<dbReference type="EMBL" id="JBJURJ010000014">
    <property type="protein sequence ID" value="MFM9330690.1"/>
    <property type="molecule type" value="Genomic_DNA"/>
</dbReference>
<organism evidence="1 2">
    <name type="scientific">Paenibacillus mesotrionivorans</name>
    <dbReference type="NCBI Taxonomy" id="3160968"/>
    <lineage>
        <taxon>Bacteria</taxon>
        <taxon>Bacillati</taxon>
        <taxon>Bacillota</taxon>
        <taxon>Bacilli</taxon>
        <taxon>Bacillales</taxon>
        <taxon>Paenibacillaceae</taxon>
        <taxon>Paenibacillus</taxon>
    </lineage>
</organism>
<name>A0ACC7P1U0_9BACL</name>
<sequence>MNWWVYCIGFFAACAIAVLIMPYIKKLAFKIGAVAIPNHRTVHTKPMPQMGGLAIFVAFAVTYLIVALSIGEYDLDVMIGMLAGGGIIVLVGVIDDRKNISPKLKLLGQIVAASMLPLNGLYVDYIQLPFGDAINVYPWIGMAITVLWVVGVTNAVNLIDGLDGLAAGVSAIATLTIMVLAFMTGNTPVALLSAILLGSILGFLFFNFHPASIFMGDTGALFLGFSLATLSILGFKSAVAISFLVPILVLGVPLSDTVLAIIRRKLNNKPISVADKGHLHHCLMEMGFSTRKAVLIIYGVAAIFGSCAMLLSQTKQWGTITLVVIVLLIMEIGAEAVGILSKSRKPVLQLLQRWLSDSPSRSRASK</sequence>